<sequence length="801" mass="89711">MFCRKCQQFFKAVASTSKIPETIESPKDVQWTHYETVLHNSIRELKESSDARCPVCRAIENAPTIHERQGVFSNVDEPLDIVLYLEADKGPYPMLRVAYWDTNKVEKIARLPKQMIAACAGLVKSEELAATLDRGAELGNNSTGSDAAFELATFWLSDCVTNHDKCRDISPVGHLSFVPTRLIDVSNNAIKLVETANVFKEGDDRSYVSLSHCWGLIHIIRTLKENYEAHLQNIDPALLSKTFREAIHATRKLGQRYVWIDSLCIIQDDKSDWEKEAATMCDVYRNAVFKIAAAHAAGGDTGCFMDRDGLLHFPFVVDMPPSGSDPGSTKVHRFQFDSYGREQGLGGPEPPLYGRAWVLQEQLLSPRMLIYDGSQIRWECASGHGSENSPVGGLSRHIGHQNSIRMGIFNPAEFFHLPETQDEDFSARVQLQNWCYGVMDYTHRGMTQPSDRLVAIDGIAQALRRHTKREYYAGLWSEKLWIGLLWNIPHTNEYTPTTVGAFDMDRNKHARHKEEIAPSWSWASVTMPVVYPVPTIIYIDPICDILSTTVSGTAAKKSGRLEIRGHTRKGYIDAIYPYAIREAADVAPHMQSPPPNGRKDRIYYRGRGLHPTDHFIFSDTKPKTSSRATSKSSAGGLFSQAVDSWRLVRGTFRPDEVISPDTEITFIAIAQRNTGRKKGSLINTHEDSDPLQVWSLALVPTGKAEGGFRRVGYAEWEDCSWYGYSCGMRERPGREVEKGDGRGLMGLVSGLGDLENLGWRSMMVGGEGVKTHRHLYGRGGLPDLGNYQRSAGVEERVLIIV</sequence>
<dbReference type="Pfam" id="PF06985">
    <property type="entry name" value="HET"/>
    <property type="match status" value="1"/>
</dbReference>
<protein>
    <submittedName>
        <fullName evidence="2">HET-domain-containing protein</fullName>
    </submittedName>
</protein>
<reference evidence="2" key="1">
    <citation type="journal article" date="2020" name="Stud. Mycol.">
        <title>101 Dothideomycetes genomes: a test case for predicting lifestyles and emergence of pathogens.</title>
        <authorList>
            <person name="Haridas S."/>
            <person name="Albert R."/>
            <person name="Binder M."/>
            <person name="Bloem J."/>
            <person name="Labutti K."/>
            <person name="Salamov A."/>
            <person name="Andreopoulos B."/>
            <person name="Baker S."/>
            <person name="Barry K."/>
            <person name="Bills G."/>
            <person name="Bluhm B."/>
            <person name="Cannon C."/>
            <person name="Castanera R."/>
            <person name="Culley D."/>
            <person name="Daum C."/>
            <person name="Ezra D."/>
            <person name="Gonzalez J."/>
            <person name="Henrissat B."/>
            <person name="Kuo A."/>
            <person name="Liang C."/>
            <person name="Lipzen A."/>
            <person name="Lutzoni F."/>
            <person name="Magnuson J."/>
            <person name="Mondo S."/>
            <person name="Nolan M."/>
            <person name="Ohm R."/>
            <person name="Pangilinan J."/>
            <person name="Park H.-J."/>
            <person name="Ramirez L."/>
            <person name="Alfaro M."/>
            <person name="Sun H."/>
            <person name="Tritt A."/>
            <person name="Yoshinaga Y."/>
            <person name="Zwiers L.-H."/>
            <person name="Turgeon B."/>
            <person name="Goodwin S."/>
            <person name="Spatafora J."/>
            <person name="Crous P."/>
            <person name="Grigoriev I."/>
        </authorList>
    </citation>
    <scope>NUCLEOTIDE SEQUENCE</scope>
    <source>
        <strain evidence="2">CBS 675.92</strain>
    </source>
</reference>
<gene>
    <name evidence="2" type="ORF">CC80DRAFT_598528</name>
</gene>
<keyword evidence="3" id="KW-1185">Reference proteome</keyword>
<dbReference type="PANTHER" id="PTHR33112">
    <property type="entry name" value="DOMAIN PROTEIN, PUTATIVE-RELATED"/>
    <property type="match status" value="1"/>
</dbReference>
<evidence type="ECO:0000313" key="3">
    <source>
        <dbReference type="Proteomes" id="UP000800035"/>
    </source>
</evidence>
<dbReference type="EMBL" id="ML977030">
    <property type="protein sequence ID" value="KAF1949893.1"/>
    <property type="molecule type" value="Genomic_DNA"/>
</dbReference>
<dbReference type="OrthoDB" id="5125733at2759"/>
<dbReference type="InterPro" id="IPR010730">
    <property type="entry name" value="HET"/>
</dbReference>
<evidence type="ECO:0000259" key="1">
    <source>
        <dbReference type="Pfam" id="PF06985"/>
    </source>
</evidence>
<organism evidence="2 3">
    <name type="scientific">Byssothecium circinans</name>
    <dbReference type="NCBI Taxonomy" id="147558"/>
    <lineage>
        <taxon>Eukaryota</taxon>
        <taxon>Fungi</taxon>
        <taxon>Dikarya</taxon>
        <taxon>Ascomycota</taxon>
        <taxon>Pezizomycotina</taxon>
        <taxon>Dothideomycetes</taxon>
        <taxon>Pleosporomycetidae</taxon>
        <taxon>Pleosporales</taxon>
        <taxon>Massarineae</taxon>
        <taxon>Massarinaceae</taxon>
        <taxon>Byssothecium</taxon>
    </lineage>
</organism>
<dbReference type="AlphaFoldDB" id="A0A6A5TAZ7"/>
<evidence type="ECO:0000313" key="2">
    <source>
        <dbReference type="EMBL" id="KAF1949893.1"/>
    </source>
</evidence>
<dbReference type="Proteomes" id="UP000800035">
    <property type="component" value="Unassembled WGS sequence"/>
</dbReference>
<dbReference type="PANTHER" id="PTHR33112:SF16">
    <property type="entry name" value="HETEROKARYON INCOMPATIBILITY DOMAIN-CONTAINING PROTEIN"/>
    <property type="match status" value="1"/>
</dbReference>
<name>A0A6A5TAZ7_9PLEO</name>
<proteinExistence type="predicted"/>
<feature type="domain" description="Heterokaryon incompatibility" evidence="1">
    <location>
        <begin position="207"/>
        <end position="361"/>
    </location>
</feature>
<accession>A0A6A5TAZ7</accession>